<feature type="compositionally biased region" description="Basic and acidic residues" evidence="1">
    <location>
        <begin position="110"/>
        <end position="119"/>
    </location>
</feature>
<dbReference type="PANTHER" id="PTHR43384">
    <property type="entry name" value="SEPTUM SITE-DETERMINING PROTEIN MIND HOMOLOG, CHLOROPLASTIC-RELATED"/>
    <property type="match status" value="1"/>
</dbReference>
<feature type="region of interest" description="Disordered" evidence="1">
    <location>
        <begin position="66"/>
        <end position="152"/>
    </location>
</feature>
<dbReference type="RefSeq" id="WP_345045619.1">
    <property type="nucleotide sequence ID" value="NZ_BAABBA010000049.1"/>
</dbReference>
<keyword evidence="4" id="KW-1185">Reference proteome</keyword>
<protein>
    <recommendedName>
        <fullName evidence="2">AAA domain-containing protein</fullName>
    </recommendedName>
</protein>
<dbReference type="InterPro" id="IPR025669">
    <property type="entry name" value="AAA_dom"/>
</dbReference>
<feature type="domain" description="AAA" evidence="2">
    <location>
        <begin position="235"/>
        <end position="363"/>
    </location>
</feature>
<dbReference type="PANTHER" id="PTHR43384:SF14">
    <property type="entry name" value="ESX-1 SECRETION-ASSOCIATED PROTEIN ESPI"/>
    <property type="match status" value="1"/>
</dbReference>
<dbReference type="SUPFAM" id="SSF52540">
    <property type="entry name" value="P-loop containing nucleoside triphosphate hydrolases"/>
    <property type="match status" value="1"/>
</dbReference>
<reference evidence="4" key="1">
    <citation type="journal article" date="2019" name="Int. J. Syst. Evol. Microbiol.">
        <title>The Global Catalogue of Microorganisms (GCM) 10K type strain sequencing project: providing services to taxonomists for standard genome sequencing and annotation.</title>
        <authorList>
            <consortium name="The Broad Institute Genomics Platform"/>
            <consortium name="The Broad Institute Genome Sequencing Center for Infectious Disease"/>
            <person name="Wu L."/>
            <person name="Ma J."/>
        </authorList>
    </citation>
    <scope>NUCLEOTIDE SEQUENCE [LARGE SCALE GENOMIC DNA]</scope>
    <source>
        <strain evidence="4">JCM 17459</strain>
    </source>
</reference>
<dbReference type="EMBL" id="BAABBA010000049">
    <property type="protein sequence ID" value="GAA3513886.1"/>
    <property type="molecule type" value="Genomic_DNA"/>
</dbReference>
<evidence type="ECO:0000259" key="2">
    <source>
        <dbReference type="Pfam" id="PF13614"/>
    </source>
</evidence>
<feature type="compositionally biased region" description="Basic and acidic residues" evidence="1">
    <location>
        <begin position="76"/>
        <end position="100"/>
    </location>
</feature>
<dbReference type="Gene3D" id="3.40.50.300">
    <property type="entry name" value="P-loop containing nucleotide triphosphate hydrolases"/>
    <property type="match status" value="1"/>
</dbReference>
<evidence type="ECO:0000313" key="4">
    <source>
        <dbReference type="Proteomes" id="UP001499841"/>
    </source>
</evidence>
<name>A0ABP6UR10_9MICO</name>
<sequence length="483" mass="51692">MTTTPVPDWPHVTAIARPDGGEVTINGTSHPVTGDSVATARQAILAKVTETAQSLGRPVKVTATDPDGTWPLIVHPDGHVEAGEQVEPEARRTRRTRAEDTPATSRRSAQRHEADDRQDTAPAAVLTAEPDVPQAARQPAPAPAPAGPSLAGTAAWVQEGPDMQASGPVAAAPAPMTRREALSQSFLTENRDEAPAEAGWRGLLARMGVKVQPSPAELAERADERAVSQHWPGPRTIAIVNGKGGANKTPTTILLSALLARYGGSGVLAWDNNPTRGTLGWRTEQGPHENTVLDLLPRTDALLAPDARAAELAHYVHHQTRDKYDVLRSHPEVLATDQRITAADFDALHTVASKYFRLIIIDSGNDESAESWLRMIDHTDQLVVATTTREEHAESGRLLLDELSRRDAHSAGLAENAVVIVSHASTNEAGPQAITEGFSRIAREAVAIPYDPKLSGRPLHYDALDKRTQRAWLRAAAAVAGGL</sequence>
<dbReference type="InterPro" id="IPR050625">
    <property type="entry name" value="ParA/MinD_ATPase"/>
</dbReference>
<dbReference type="Proteomes" id="UP001499841">
    <property type="component" value="Unassembled WGS sequence"/>
</dbReference>
<proteinExistence type="predicted"/>
<accession>A0ABP6UR10</accession>
<comment type="caution">
    <text evidence="3">The sequence shown here is derived from an EMBL/GenBank/DDBJ whole genome shotgun (WGS) entry which is preliminary data.</text>
</comment>
<organism evidence="3 4">
    <name type="scientific">Georgenia daeguensis</name>
    <dbReference type="NCBI Taxonomy" id="908355"/>
    <lineage>
        <taxon>Bacteria</taxon>
        <taxon>Bacillati</taxon>
        <taxon>Actinomycetota</taxon>
        <taxon>Actinomycetes</taxon>
        <taxon>Micrococcales</taxon>
        <taxon>Bogoriellaceae</taxon>
        <taxon>Georgenia</taxon>
    </lineage>
</organism>
<evidence type="ECO:0000313" key="3">
    <source>
        <dbReference type="EMBL" id="GAA3513886.1"/>
    </source>
</evidence>
<gene>
    <name evidence="3" type="ORF">GCM10022262_41970</name>
</gene>
<dbReference type="InterPro" id="IPR027417">
    <property type="entry name" value="P-loop_NTPase"/>
</dbReference>
<dbReference type="Pfam" id="PF13614">
    <property type="entry name" value="AAA_31"/>
    <property type="match status" value="1"/>
</dbReference>
<evidence type="ECO:0000256" key="1">
    <source>
        <dbReference type="SAM" id="MobiDB-lite"/>
    </source>
</evidence>